<evidence type="ECO:0000313" key="1">
    <source>
        <dbReference type="EMBL" id="TMP27038.1"/>
    </source>
</evidence>
<dbReference type="RefSeq" id="WP_138550049.1">
    <property type="nucleotide sequence ID" value="NZ_PNCH01000006.1"/>
</dbReference>
<accession>A0A5S3WK40</accession>
<gene>
    <name evidence="1" type="ORF">CWB99_16125</name>
</gene>
<protein>
    <submittedName>
        <fullName evidence="1">Uncharacterized protein</fullName>
    </submittedName>
</protein>
<sequence length="67" mass="7933">MRVHKIYPLSNSELTVFFEVSNVLNFDNECCIERTSYTVNELGKLLKKEERGHWLPIIPSFGVKWEF</sequence>
<dbReference type="AlphaFoldDB" id="A0A5S3WK40"/>
<dbReference type="Proteomes" id="UP000310249">
    <property type="component" value="Unassembled WGS sequence"/>
</dbReference>
<organism evidence="1 2">
    <name type="scientific">Pseudoalteromonas rubra</name>
    <dbReference type="NCBI Taxonomy" id="43658"/>
    <lineage>
        <taxon>Bacteria</taxon>
        <taxon>Pseudomonadati</taxon>
        <taxon>Pseudomonadota</taxon>
        <taxon>Gammaproteobacteria</taxon>
        <taxon>Alteromonadales</taxon>
        <taxon>Pseudoalteromonadaceae</taxon>
        <taxon>Pseudoalteromonas</taxon>
    </lineage>
</organism>
<dbReference type="EMBL" id="PNCI01000037">
    <property type="protein sequence ID" value="TMP27038.1"/>
    <property type="molecule type" value="Genomic_DNA"/>
</dbReference>
<reference evidence="2" key="2">
    <citation type="submission" date="2019-06" db="EMBL/GenBank/DDBJ databases">
        <title>Co-occurence of chitin degradation, pigmentation and bioactivity in marine Pseudoalteromonas.</title>
        <authorList>
            <person name="Sonnenschein E.C."/>
            <person name="Bech P.K."/>
        </authorList>
    </citation>
    <scope>NUCLEOTIDE SEQUENCE [LARGE SCALE GENOMIC DNA]</scope>
    <source>
        <strain evidence="2">S2676</strain>
    </source>
</reference>
<name>A0A5S3WK40_9GAMM</name>
<dbReference type="OrthoDB" id="9758870at2"/>
<evidence type="ECO:0000313" key="2">
    <source>
        <dbReference type="Proteomes" id="UP000310249"/>
    </source>
</evidence>
<comment type="caution">
    <text evidence="1">The sequence shown here is derived from an EMBL/GenBank/DDBJ whole genome shotgun (WGS) entry which is preliminary data.</text>
</comment>
<reference evidence="1 2" key="1">
    <citation type="submission" date="2018-01" db="EMBL/GenBank/DDBJ databases">
        <authorList>
            <person name="Paulsen S."/>
            <person name="Gram L.K."/>
        </authorList>
    </citation>
    <scope>NUCLEOTIDE SEQUENCE [LARGE SCALE GENOMIC DNA]</scope>
    <source>
        <strain evidence="1 2">S2676</strain>
    </source>
</reference>
<proteinExistence type="predicted"/>